<keyword evidence="7" id="KW-0482">Metalloprotease</keyword>
<proteinExistence type="inferred from homology"/>
<gene>
    <name evidence="11" type="primary">Nep2_0</name>
    <name evidence="11" type="ORF">FJT64_012130</name>
</gene>
<evidence type="ECO:0000256" key="3">
    <source>
        <dbReference type="ARBA" id="ARBA00022670"/>
    </source>
</evidence>
<evidence type="ECO:0000313" key="11">
    <source>
        <dbReference type="EMBL" id="KAF0289689.1"/>
    </source>
</evidence>
<feature type="signal peptide" evidence="8">
    <location>
        <begin position="1"/>
        <end position="28"/>
    </location>
</feature>
<dbReference type="Gene3D" id="1.10.1380.10">
    <property type="entry name" value="Neutral endopeptidase , domain2"/>
    <property type="match status" value="1"/>
</dbReference>
<evidence type="ECO:0000259" key="9">
    <source>
        <dbReference type="Pfam" id="PF01431"/>
    </source>
</evidence>
<evidence type="ECO:0000256" key="2">
    <source>
        <dbReference type="ARBA" id="ARBA00007357"/>
    </source>
</evidence>
<keyword evidence="4" id="KW-0479">Metal-binding</keyword>
<dbReference type="InterPro" id="IPR024079">
    <property type="entry name" value="MetalloPept_cat_dom_sf"/>
</dbReference>
<dbReference type="GO" id="GO:0016485">
    <property type="term" value="P:protein processing"/>
    <property type="evidence" value="ECO:0007669"/>
    <property type="project" value="TreeGrafter"/>
</dbReference>
<dbReference type="AlphaFoldDB" id="A0A6A4V995"/>
<keyword evidence="6" id="KW-0862">Zinc</keyword>
<dbReference type="Pfam" id="PF01431">
    <property type="entry name" value="Peptidase_M13"/>
    <property type="match status" value="1"/>
</dbReference>
<dbReference type="InterPro" id="IPR042089">
    <property type="entry name" value="Peptidase_M13_dom_2"/>
</dbReference>
<dbReference type="GO" id="GO:0046872">
    <property type="term" value="F:metal ion binding"/>
    <property type="evidence" value="ECO:0007669"/>
    <property type="project" value="UniProtKB-KW"/>
</dbReference>
<evidence type="ECO:0000256" key="8">
    <source>
        <dbReference type="SAM" id="SignalP"/>
    </source>
</evidence>
<evidence type="ECO:0000256" key="6">
    <source>
        <dbReference type="ARBA" id="ARBA00022833"/>
    </source>
</evidence>
<sequence>MTKRISRALVAALVVVLALGAAAPGTHGATVRDGAHSIHRRAIATGSSRPQLSPHLCLSKGCVKAAFHVLDKMDTSVDPCDDFYSFACGSFIDRTVIPDEKSSVSQFSLIDDELNLNMRKLIDAPVQAQDPPATVTLKKYFSSCMDKDGIEKKALDPMKSILKRMGGWPVLEGLSWDESSFDWAEAIYRNRELGFPNSYVFKFSVTADIKNYTRRMVNVNDASLGLGRKYLIKGFNDSDVQAYYSYMVDMAVLLGAEPEKAKSEMEDALRFEIELANISLPAEERRNISRLYNRRTLDEMTRVAPGIPWLTYTNRQLQPAGHTVFGNESINVEYIDYFKNFNDLLESTPKRVLANYMLWRAVRSSVDNLNMAARDARLKFYAQLYGSTEHKPRWKECLEDTISTMHIAAGSLYVKNHFDEDSKKAALELVADVHQQFNMMLQELSWMDDTTKQRAMEKSDAIEYYIAYPDKLLNETLVAEYYEELSVSDDDYFQNTLNARVFFTNKSFKKLREPVDKKDWKRHSKTAVVNAFYSAQDNSITISHYNVPRACLQGRQFDAEGKLQEWWQPETRNKFLDGAQCIIQQYGNITVDKANMSVNGITTQGENIADNGGMKIARRAYQLYQQKAGREPALPGLQHFTNEQMFWLGAANAWCSVYKEERLRLLLLTDSHAPSFVRINTSLRNTRLFAEDWQCPVGSRMNPADRCGVW</sequence>
<feature type="chain" id="PRO_5025376731" evidence="8">
    <location>
        <begin position="29"/>
        <end position="710"/>
    </location>
</feature>
<evidence type="ECO:0000256" key="5">
    <source>
        <dbReference type="ARBA" id="ARBA00022801"/>
    </source>
</evidence>
<dbReference type="InterPro" id="IPR008753">
    <property type="entry name" value="Peptidase_M13_N"/>
</dbReference>
<evidence type="ECO:0000256" key="4">
    <source>
        <dbReference type="ARBA" id="ARBA00022723"/>
    </source>
</evidence>
<evidence type="ECO:0000256" key="7">
    <source>
        <dbReference type="ARBA" id="ARBA00023049"/>
    </source>
</evidence>
<dbReference type="GO" id="GO:0005886">
    <property type="term" value="C:plasma membrane"/>
    <property type="evidence" value="ECO:0007669"/>
    <property type="project" value="TreeGrafter"/>
</dbReference>
<feature type="domain" description="Peptidase M13 C-terminal" evidence="9">
    <location>
        <begin position="553"/>
        <end position="708"/>
    </location>
</feature>
<comment type="similarity">
    <text evidence="2">Belongs to the peptidase M13 family.</text>
</comment>
<evidence type="ECO:0000256" key="1">
    <source>
        <dbReference type="ARBA" id="ARBA00001947"/>
    </source>
</evidence>
<evidence type="ECO:0000259" key="10">
    <source>
        <dbReference type="Pfam" id="PF05649"/>
    </source>
</evidence>
<feature type="domain" description="Peptidase M13 N-terminal" evidence="10">
    <location>
        <begin position="79"/>
        <end position="469"/>
    </location>
</feature>
<evidence type="ECO:0000313" key="12">
    <source>
        <dbReference type="Proteomes" id="UP000440578"/>
    </source>
</evidence>
<dbReference type="PROSITE" id="PS51885">
    <property type="entry name" value="NEPRILYSIN"/>
    <property type="match status" value="1"/>
</dbReference>
<comment type="caution">
    <text evidence="11">The sequence shown here is derived from an EMBL/GenBank/DDBJ whole genome shotgun (WGS) entry which is preliminary data.</text>
</comment>
<dbReference type="OrthoDB" id="6475849at2759"/>
<keyword evidence="8" id="KW-0732">Signal</keyword>
<dbReference type="SUPFAM" id="SSF55486">
    <property type="entry name" value="Metalloproteases ('zincins'), catalytic domain"/>
    <property type="match status" value="1"/>
</dbReference>
<dbReference type="PANTHER" id="PTHR11733:SF224">
    <property type="entry name" value="NEPRILYSIN-2"/>
    <property type="match status" value="1"/>
</dbReference>
<reference evidence="11 12" key="1">
    <citation type="submission" date="2019-07" db="EMBL/GenBank/DDBJ databases">
        <title>Draft genome assembly of a fouling barnacle, Amphibalanus amphitrite (Darwin, 1854): The first reference genome for Thecostraca.</title>
        <authorList>
            <person name="Kim W."/>
        </authorList>
    </citation>
    <scope>NUCLEOTIDE SEQUENCE [LARGE SCALE GENOMIC DNA]</scope>
    <source>
        <strain evidence="11">SNU_AA5</strain>
        <tissue evidence="11">Soma without cirri and trophi</tissue>
    </source>
</reference>
<dbReference type="CDD" id="cd08662">
    <property type="entry name" value="M13"/>
    <property type="match status" value="1"/>
</dbReference>
<dbReference type="Gene3D" id="3.40.390.10">
    <property type="entry name" value="Collagenase (Catalytic Domain)"/>
    <property type="match status" value="2"/>
</dbReference>
<keyword evidence="12" id="KW-1185">Reference proteome</keyword>
<keyword evidence="5" id="KW-0378">Hydrolase</keyword>
<dbReference type="InterPro" id="IPR018497">
    <property type="entry name" value="Peptidase_M13_C"/>
</dbReference>
<dbReference type="InterPro" id="IPR000718">
    <property type="entry name" value="Peptidase_M13"/>
</dbReference>
<protein>
    <submittedName>
        <fullName evidence="11">Neprilysin-2</fullName>
    </submittedName>
</protein>
<name>A0A6A4V995_AMPAM</name>
<organism evidence="11 12">
    <name type="scientific">Amphibalanus amphitrite</name>
    <name type="common">Striped barnacle</name>
    <name type="synonym">Balanus amphitrite</name>
    <dbReference type="NCBI Taxonomy" id="1232801"/>
    <lineage>
        <taxon>Eukaryota</taxon>
        <taxon>Metazoa</taxon>
        <taxon>Ecdysozoa</taxon>
        <taxon>Arthropoda</taxon>
        <taxon>Crustacea</taxon>
        <taxon>Multicrustacea</taxon>
        <taxon>Cirripedia</taxon>
        <taxon>Thoracica</taxon>
        <taxon>Thoracicalcarea</taxon>
        <taxon>Balanomorpha</taxon>
        <taxon>Balanoidea</taxon>
        <taxon>Balanidae</taxon>
        <taxon>Amphibalaninae</taxon>
        <taxon>Amphibalanus</taxon>
    </lineage>
</organism>
<dbReference type="Pfam" id="PF05649">
    <property type="entry name" value="Peptidase_M13_N"/>
    <property type="match status" value="1"/>
</dbReference>
<comment type="cofactor">
    <cofactor evidence="1">
        <name>Zn(2+)</name>
        <dbReference type="ChEBI" id="CHEBI:29105"/>
    </cofactor>
</comment>
<accession>A0A6A4V995</accession>
<dbReference type="Proteomes" id="UP000440578">
    <property type="component" value="Unassembled WGS sequence"/>
</dbReference>
<dbReference type="EMBL" id="VIIS01002015">
    <property type="protein sequence ID" value="KAF0289689.1"/>
    <property type="molecule type" value="Genomic_DNA"/>
</dbReference>
<dbReference type="GO" id="GO:0004222">
    <property type="term" value="F:metalloendopeptidase activity"/>
    <property type="evidence" value="ECO:0007669"/>
    <property type="project" value="InterPro"/>
</dbReference>
<dbReference type="PANTHER" id="PTHR11733">
    <property type="entry name" value="ZINC METALLOPROTEASE FAMILY M13 NEPRILYSIN-RELATED"/>
    <property type="match status" value="1"/>
</dbReference>
<keyword evidence="3" id="KW-0645">Protease</keyword>